<proteinExistence type="predicted"/>
<gene>
    <name evidence="1" type="ORF">CW354_12225</name>
</gene>
<dbReference type="OrthoDB" id="9815788at2"/>
<dbReference type="EMBL" id="PJCH01000008">
    <property type="protein sequence ID" value="PQA87376.1"/>
    <property type="molecule type" value="Genomic_DNA"/>
</dbReference>
<dbReference type="InterPro" id="IPR052517">
    <property type="entry name" value="GlcG_carb_metab_protein"/>
</dbReference>
<dbReference type="PANTHER" id="PTHR34309:SF1">
    <property type="entry name" value="PROTEIN GLCG"/>
    <property type="match status" value="1"/>
</dbReference>
<dbReference type="Proteomes" id="UP000239504">
    <property type="component" value="Unassembled WGS sequence"/>
</dbReference>
<keyword evidence="2" id="KW-1185">Reference proteome</keyword>
<protein>
    <submittedName>
        <fullName evidence="1">Heme-binding protein</fullName>
    </submittedName>
</protein>
<dbReference type="InterPro" id="IPR005624">
    <property type="entry name" value="PduO/GlcC-like"/>
</dbReference>
<dbReference type="SUPFAM" id="SSF143744">
    <property type="entry name" value="GlcG-like"/>
    <property type="match status" value="1"/>
</dbReference>
<accession>A0A2S7K4H0</accession>
<dbReference type="PANTHER" id="PTHR34309">
    <property type="entry name" value="SLR1406 PROTEIN"/>
    <property type="match status" value="1"/>
</dbReference>
<reference evidence="1 2" key="1">
    <citation type="submission" date="2017-12" db="EMBL/GenBank/DDBJ databases">
        <authorList>
            <person name="Hurst M.R.H."/>
        </authorList>
    </citation>
    <scope>NUCLEOTIDE SEQUENCE [LARGE SCALE GENOMIC DNA]</scope>
    <source>
        <strain evidence="1 2">SY-3-19</strain>
    </source>
</reference>
<dbReference type="RefSeq" id="WP_104830383.1">
    <property type="nucleotide sequence ID" value="NZ_PJCH01000008.1"/>
</dbReference>
<dbReference type="Gene3D" id="3.30.450.150">
    <property type="entry name" value="Haem-degrading domain"/>
    <property type="match status" value="1"/>
</dbReference>
<sequence length="143" mass="14356">MKTRREISCGAAHIAVEAAVAHGSRIGAPVAAAVVDGSARLTAFLRSADAFILSTEIAINKAATAAGFRMESGALYAMVKDNDAVLQGLRSLSGAALFGGGVPIKFEGEIIGAIGVSGGSEDEDIECAKAGIAAIESHLADIS</sequence>
<dbReference type="Pfam" id="PF03928">
    <property type="entry name" value="HbpS-like"/>
    <property type="match status" value="1"/>
</dbReference>
<organism evidence="1 2">
    <name type="scientific">Hyphococcus luteus</name>
    <dbReference type="NCBI Taxonomy" id="2058213"/>
    <lineage>
        <taxon>Bacteria</taxon>
        <taxon>Pseudomonadati</taxon>
        <taxon>Pseudomonadota</taxon>
        <taxon>Alphaproteobacteria</taxon>
        <taxon>Parvularculales</taxon>
        <taxon>Parvularculaceae</taxon>
        <taxon>Hyphococcus</taxon>
    </lineage>
</organism>
<evidence type="ECO:0000313" key="2">
    <source>
        <dbReference type="Proteomes" id="UP000239504"/>
    </source>
</evidence>
<name>A0A2S7K4H0_9PROT</name>
<dbReference type="AlphaFoldDB" id="A0A2S7K4H0"/>
<dbReference type="InterPro" id="IPR038084">
    <property type="entry name" value="PduO/GlcC-like_sf"/>
</dbReference>
<evidence type="ECO:0000313" key="1">
    <source>
        <dbReference type="EMBL" id="PQA87376.1"/>
    </source>
</evidence>
<comment type="caution">
    <text evidence="1">The sequence shown here is derived from an EMBL/GenBank/DDBJ whole genome shotgun (WGS) entry which is preliminary data.</text>
</comment>